<proteinExistence type="predicted"/>
<feature type="domain" description="Glycosyltransferase RgtA/B/C/D-like" evidence="9">
    <location>
        <begin position="94"/>
        <end position="227"/>
    </location>
</feature>
<evidence type="ECO:0000256" key="1">
    <source>
        <dbReference type="ARBA" id="ARBA00004651"/>
    </source>
</evidence>
<keyword evidence="2" id="KW-1003">Cell membrane</keyword>
<evidence type="ECO:0000256" key="4">
    <source>
        <dbReference type="ARBA" id="ARBA00022679"/>
    </source>
</evidence>
<feature type="transmembrane region" description="Helical" evidence="8">
    <location>
        <begin position="395"/>
        <end position="414"/>
    </location>
</feature>
<dbReference type="Pfam" id="PF13231">
    <property type="entry name" value="PMT_2"/>
    <property type="match status" value="1"/>
</dbReference>
<evidence type="ECO:0000259" key="9">
    <source>
        <dbReference type="Pfam" id="PF13231"/>
    </source>
</evidence>
<dbReference type="InterPro" id="IPR050297">
    <property type="entry name" value="LipidA_mod_glycosyltrf_83"/>
</dbReference>
<feature type="transmembrane region" description="Helical" evidence="8">
    <location>
        <begin position="253"/>
        <end position="274"/>
    </location>
</feature>
<organism evidence="10 11">
    <name type="scientific">Curtobacterium citreum</name>
    <dbReference type="NCBI Taxonomy" id="2036"/>
    <lineage>
        <taxon>Bacteria</taxon>
        <taxon>Bacillati</taxon>
        <taxon>Actinomycetota</taxon>
        <taxon>Actinomycetes</taxon>
        <taxon>Micrococcales</taxon>
        <taxon>Microbacteriaceae</taxon>
        <taxon>Curtobacterium</taxon>
    </lineage>
</organism>
<dbReference type="PANTHER" id="PTHR33908:SF3">
    <property type="entry name" value="UNDECAPRENYL PHOSPHATE-ALPHA-4-AMINO-4-DEOXY-L-ARABINOSE ARABINOSYL TRANSFERASE"/>
    <property type="match status" value="1"/>
</dbReference>
<feature type="transmembrane region" description="Helical" evidence="8">
    <location>
        <begin position="344"/>
        <end position="362"/>
    </location>
</feature>
<feature type="transmembrane region" description="Helical" evidence="8">
    <location>
        <begin position="41"/>
        <end position="62"/>
    </location>
</feature>
<dbReference type="PANTHER" id="PTHR33908">
    <property type="entry name" value="MANNOSYLTRANSFERASE YKCB-RELATED"/>
    <property type="match status" value="1"/>
</dbReference>
<evidence type="ECO:0000256" key="3">
    <source>
        <dbReference type="ARBA" id="ARBA00022676"/>
    </source>
</evidence>
<accession>A0ABU8YBR7</accession>
<comment type="subcellular location">
    <subcellularLocation>
        <location evidence="1">Cell membrane</location>
        <topology evidence="1">Multi-pass membrane protein</topology>
    </subcellularLocation>
</comment>
<evidence type="ECO:0000256" key="6">
    <source>
        <dbReference type="ARBA" id="ARBA00022989"/>
    </source>
</evidence>
<reference evidence="10 11" key="1">
    <citation type="submission" date="2024-03" db="EMBL/GenBank/DDBJ databases">
        <title>Whole genomes of four grape xylem sap localized bacterial endophytes.</title>
        <authorList>
            <person name="Kumar G."/>
            <person name="Savka M.A."/>
        </authorList>
    </citation>
    <scope>NUCLEOTIDE SEQUENCE [LARGE SCALE GENOMIC DNA]</scope>
    <source>
        <strain evidence="10 11">RIT_GXS8</strain>
    </source>
</reference>
<evidence type="ECO:0000256" key="5">
    <source>
        <dbReference type="ARBA" id="ARBA00022692"/>
    </source>
</evidence>
<feature type="transmembrane region" description="Helical" evidence="8">
    <location>
        <begin position="307"/>
        <end position="323"/>
    </location>
</feature>
<dbReference type="Proteomes" id="UP001370299">
    <property type="component" value="Unassembled WGS sequence"/>
</dbReference>
<keyword evidence="11" id="KW-1185">Reference proteome</keyword>
<dbReference type="GO" id="GO:0016757">
    <property type="term" value="F:glycosyltransferase activity"/>
    <property type="evidence" value="ECO:0007669"/>
    <property type="project" value="UniProtKB-KW"/>
</dbReference>
<name>A0ABU8YBR7_9MICO</name>
<feature type="transmembrane region" description="Helical" evidence="8">
    <location>
        <begin position="161"/>
        <end position="179"/>
    </location>
</feature>
<evidence type="ECO:0000313" key="11">
    <source>
        <dbReference type="Proteomes" id="UP001370299"/>
    </source>
</evidence>
<evidence type="ECO:0000256" key="8">
    <source>
        <dbReference type="SAM" id="Phobius"/>
    </source>
</evidence>
<dbReference type="InterPro" id="IPR038731">
    <property type="entry name" value="RgtA/B/C-like"/>
</dbReference>
<feature type="transmembrane region" description="Helical" evidence="8">
    <location>
        <begin position="281"/>
        <end position="301"/>
    </location>
</feature>
<evidence type="ECO:0000256" key="7">
    <source>
        <dbReference type="ARBA" id="ARBA00023136"/>
    </source>
</evidence>
<dbReference type="EMBL" id="JBBLYY010000049">
    <property type="protein sequence ID" value="MEK0171783.1"/>
    <property type="molecule type" value="Genomic_DNA"/>
</dbReference>
<keyword evidence="3 10" id="KW-0328">Glycosyltransferase</keyword>
<dbReference type="RefSeq" id="WP_340196723.1">
    <property type="nucleotide sequence ID" value="NZ_JBBKAP010000045.1"/>
</dbReference>
<feature type="transmembrane region" description="Helical" evidence="8">
    <location>
        <begin position="191"/>
        <end position="215"/>
    </location>
</feature>
<evidence type="ECO:0000313" key="10">
    <source>
        <dbReference type="EMBL" id="MEK0171783.1"/>
    </source>
</evidence>
<keyword evidence="6 8" id="KW-1133">Transmembrane helix</keyword>
<keyword evidence="4 10" id="KW-0808">Transferase</keyword>
<gene>
    <name evidence="10" type="ORF">WMN62_09895</name>
</gene>
<evidence type="ECO:0000256" key="2">
    <source>
        <dbReference type="ARBA" id="ARBA00022475"/>
    </source>
</evidence>
<feature type="transmembrane region" description="Helical" evidence="8">
    <location>
        <begin position="374"/>
        <end position="390"/>
    </location>
</feature>
<feature type="transmembrane region" description="Helical" evidence="8">
    <location>
        <begin position="135"/>
        <end position="155"/>
    </location>
</feature>
<comment type="caution">
    <text evidence="10">The sequence shown here is derived from an EMBL/GenBank/DDBJ whole genome shotgun (WGS) entry which is preliminary data.</text>
</comment>
<keyword evidence="7 8" id="KW-0472">Membrane</keyword>
<feature type="transmembrane region" description="Helical" evidence="8">
    <location>
        <begin position="108"/>
        <end position="128"/>
    </location>
</feature>
<dbReference type="EC" id="2.4.-.-" evidence="10"/>
<protein>
    <submittedName>
        <fullName evidence="10">Glycosyltransferase family 39 protein</fullName>
        <ecNumber evidence="10">2.4.-.-</ecNumber>
    </submittedName>
</protein>
<keyword evidence="5 8" id="KW-0812">Transmembrane</keyword>
<sequence>MSSPRTGTVTVRRTTSDASTRARLRALALSTVRTLARAPEITIGAVGVVVAAAFTWVPSVWYDEAATLTSAQRSWPALWAELQNVDAVHGLYYALMHVWLALVGYSPFTLRFPSALATGIAAALVVALGRRLGGVRLGVVSGVVFLLLPRVAWAGTEGRPYATVTTLAALLTLVGLTAVRRTRARHHATRWWVVYGVLAAVAVLFNVYLALAVVAHGVVLAWTGVADRAARRQASVTDRSGAVPSAMVDRAVAVRWAVAAVAAAVVVLPFIGLAAGQAKQVGWITGIGWATLRQVFATAWFGVVYPYAAVAWLLMIVAVVLTVRAARRPSSGARDVLRMQAVRVAVPLTIVPTALLVAATAAGEHLYSPKYASLSLPFVALLIGLAITALRPRRWVAVAVAAMVLLSVPTSTIVRLPHAKQSSHWANAAAIIERERDVTTDADEGVVYGSVWGHPTATAQVIADAYPEAFSGMRDLAVASTGAERGQLWNVNGDIATTVPARLTDIDTVWFVGATSRNIRPQVSETLKDQGFHVVRYWHTDTVILWKYSR</sequence>